<feature type="compositionally biased region" description="Acidic residues" evidence="1">
    <location>
        <begin position="278"/>
        <end position="288"/>
    </location>
</feature>
<evidence type="ECO:0000256" key="1">
    <source>
        <dbReference type="SAM" id="MobiDB-lite"/>
    </source>
</evidence>
<accession>A0A086JAR1</accession>
<dbReference type="Gene3D" id="2.30.29.30">
    <property type="entry name" value="Pleckstrin-homology domain (PH domain)/Phosphotyrosine-binding domain (PTB)"/>
    <property type="match status" value="1"/>
</dbReference>
<organism evidence="2 3">
    <name type="scientific">Toxoplasma gondii p89</name>
    <dbReference type="NCBI Taxonomy" id="943119"/>
    <lineage>
        <taxon>Eukaryota</taxon>
        <taxon>Sar</taxon>
        <taxon>Alveolata</taxon>
        <taxon>Apicomplexa</taxon>
        <taxon>Conoidasida</taxon>
        <taxon>Coccidia</taxon>
        <taxon>Eucoccidiorida</taxon>
        <taxon>Eimeriorina</taxon>
        <taxon>Sarcocystidae</taxon>
        <taxon>Toxoplasma</taxon>
    </lineage>
</organism>
<proteinExistence type="predicted"/>
<dbReference type="OrthoDB" id="338280at2759"/>
<name>A0A086JAR1_TOXGO</name>
<dbReference type="Proteomes" id="UP000028828">
    <property type="component" value="Unassembled WGS sequence"/>
</dbReference>
<protein>
    <submittedName>
        <fullName evidence="2">Uncharacterized protein</fullName>
    </submittedName>
</protein>
<dbReference type="EMBL" id="AEYI02002200">
    <property type="protein sequence ID" value="KFG29229.1"/>
    <property type="molecule type" value="Genomic_DNA"/>
</dbReference>
<dbReference type="AlphaFoldDB" id="A0A086JAR1"/>
<reference evidence="2 3" key="1">
    <citation type="submission" date="2014-03" db="EMBL/GenBank/DDBJ databases">
        <authorList>
            <person name="Sibley D."/>
            <person name="Venepally P."/>
            <person name="Karamycheva S."/>
            <person name="Hadjithomas M."/>
            <person name="Khan A."/>
            <person name="Brunk B."/>
            <person name="Roos D."/>
            <person name="Caler E."/>
            <person name="Lorenzi H."/>
        </authorList>
    </citation>
    <scope>NUCLEOTIDE SEQUENCE [LARGE SCALE GENOMIC DNA]</scope>
    <source>
        <strain evidence="3">p89</strain>
    </source>
</reference>
<evidence type="ECO:0000313" key="2">
    <source>
        <dbReference type="EMBL" id="KFG29229.1"/>
    </source>
</evidence>
<dbReference type="InterPro" id="IPR011993">
    <property type="entry name" value="PH-like_dom_sf"/>
</dbReference>
<comment type="caution">
    <text evidence="2">The sequence shown here is derived from an EMBL/GenBank/DDBJ whole genome shotgun (WGS) entry which is preliminary data.</text>
</comment>
<feature type="region of interest" description="Disordered" evidence="1">
    <location>
        <begin position="263"/>
        <end position="289"/>
    </location>
</feature>
<dbReference type="VEuPathDB" id="ToxoDB:TGP89_209600"/>
<evidence type="ECO:0000313" key="3">
    <source>
        <dbReference type="Proteomes" id="UP000028828"/>
    </source>
</evidence>
<sequence>MLSVDGVHFARRNCVVVVVTCPDTSVDFISGVPVSATGFASSVQPPQQVFSEFRDVSSDLRFAVATTMAKNTLETGDSLRLLSFDELFKSSEVKTIQKFQGFKRQNTLKGDTRAKNELLSVLRQQRVLVDDNAIHFIAEARSESKADARNSVFKLAQKYKVLPDTENVKKIKQLFGKVMEDDSGDEDWEPSFRRLPDCLKTKRALKFMEDDVSHDILLGEIGTIEDESSNLGGDVVTLETVKEEPEEVMGRVIDTQAGELGLSLGGAEGTSHAKEAQESSDDEDEDDAHFDGEDLKVLNDMQKEFIGNNLTAWLKDIRKAYETGVKLVKVNALGYKFIRIVTLKEMVLSIRQPHTHSKVKVERQAVITEIVAVKLGRDSKEFRALDQLVDEGKEAADTNPPATLCAVVDLPQNRSLSLVFLEEDQRNGFVFYLRVLLKKAKAAAQQLQQSA</sequence>
<gene>
    <name evidence="2" type="ORF">TGP89_209600</name>
</gene>